<evidence type="ECO:0000313" key="3">
    <source>
        <dbReference type="Proteomes" id="UP001054945"/>
    </source>
</evidence>
<dbReference type="PROSITE" id="PS50097">
    <property type="entry name" value="BTB"/>
    <property type="match status" value="1"/>
</dbReference>
<evidence type="ECO:0000313" key="2">
    <source>
        <dbReference type="EMBL" id="GIY64636.1"/>
    </source>
</evidence>
<protein>
    <submittedName>
        <fullName evidence="2">Speckle-type POZ protein-like B</fullName>
    </submittedName>
</protein>
<dbReference type="InterPro" id="IPR000210">
    <property type="entry name" value="BTB/POZ_dom"/>
</dbReference>
<dbReference type="SMART" id="SM00225">
    <property type="entry name" value="BTB"/>
    <property type="match status" value="1"/>
</dbReference>
<sequence length="313" mass="35620">MGEMEEGFIKRYSHHSMSNVEDPRTKTCTATSADMGFACSKLRVEQNSFYMVHQRFQLFTCAEDKILSWQAPTNEEPKISLDLNISDYKNKRGSKHISHTKRNAVIAIMLSAFSISVLDAHGREEKDLKDIRDKLFSRIPPAIDLVESKSETFYEEEKDHSTFSCASHSLKKALKGLFEDGVLSDVILRTGDELFSIHRNIVSARSPLFRGMFDKETKENEIIDVPDLDADTLRKLLLFLYTETVKDLQWKNASDLFKAAHLYRIGDLEDVCSHFLRGNLSESNVKDALSMGEKFNDDNLKLAAMQFSSGQSK</sequence>
<name>A0AAV4V3T5_CAEEX</name>
<feature type="domain" description="BTB" evidence="1">
    <location>
        <begin position="184"/>
        <end position="249"/>
    </location>
</feature>
<dbReference type="Proteomes" id="UP001054945">
    <property type="component" value="Unassembled WGS sequence"/>
</dbReference>
<dbReference type="Pfam" id="PF00651">
    <property type="entry name" value="BTB"/>
    <property type="match status" value="1"/>
</dbReference>
<dbReference type="CDD" id="cd18186">
    <property type="entry name" value="BTB_POZ_ZBTB_KLHL-like"/>
    <property type="match status" value="1"/>
</dbReference>
<accession>A0AAV4V3T5</accession>
<proteinExistence type="predicted"/>
<keyword evidence="3" id="KW-1185">Reference proteome</keyword>
<comment type="caution">
    <text evidence="2">The sequence shown here is derived from an EMBL/GenBank/DDBJ whole genome shotgun (WGS) entry which is preliminary data.</text>
</comment>
<reference evidence="2 3" key="1">
    <citation type="submission" date="2021-06" db="EMBL/GenBank/DDBJ databases">
        <title>Caerostris extrusa draft genome.</title>
        <authorList>
            <person name="Kono N."/>
            <person name="Arakawa K."/>
        </authorList>
    </citation>
    <scope>NUCLEOTIDE SEQUENCE [LARGE SCALE GENOMIC DNA]</scope>
</reference>
<dbReference type="Gene3D" id="3.30.710.10">
    <property type="entry name" value="Potassium Channel Kv1.1, Chain A"/>
    <property type="match status" value="1"/>
</dbReference>
<organism evidence="2 3">
    <name type="scientific">Caerostris extrusa</name>
    <name type="common">Bark spider</name>
    <name type="synonym">Caerostris bankana</name>
    <dbReference type="NCBI Taxonomy" id="172846"/>
    <lineage>
        <taxon>Eukaryota</taxon>
        <taxon>Metazoa</taxon>
        <taxon>Ecdysozoa</taxon>
        <taxon>Arthropoda</taxon>
        <taxon>Chelicerata</taxon>
        <taxon>Arachnida</taxon>
        <taxon>Araneae</taxon>
        <taxon>Araneomorphae</taxon>
        <taxon>Entelegynae</taxon>
        <taxon>Araneoidea</taxon>
        <taxon>Araneidae</taxon>
        <taxon>Caerostris</taxon>
    </lineage>
</organism>
<dbReference type="SUPFAM" id="SSF54695">
    <property type="entry name" value="POZ domain"/>
    <property type="match status" value="1"/>
</dbReference>
<dbReference type="EMBL" id="BPLR01013904">
    <property type="protein sequence ID" value="GIY64636.1"/>
    <property type="molecule type" value="Genomic_DNA"/>
</dbReference>
<dbReference type="InterPro" id="IPR011333">
    <property type="entry name" value="SKP1/BTB/POZ_sf"/>
</dbReference>
<dbReference type="PANTHER" id="PTHR24413">
    <property type="entry name" value="SPECKLE-TYPE POZ PROTEIN"/>
    <property type="match status" value="1"/>
</dbReference>
<gene>
    <name evidence="2" type="primary">spoplb_32</name>
    <name evidence="2" type="ORF">CEXT_764091</name>
</gene>
<evidence type="ECO:0000259" key="1">
    <source>
        <dbReference type="PROSITE" id="PS50097"/>
    </source>
</evidence>
<dbReference type="AlphaFoldDB" id="A0AAV4V3T5"/>